<name>A0AAQ4E9V0_AMBAM</name>
<reference evidence="2 3" key="1">
    <citation type="journal article" date="2023" name="Arcadia Sci">
        <title>De novo assembly of a long-read Amblyomma americanum tick genome.</title>
        <authorList>
            <person name="Chou S."/>
            <person name="Poskanzer K.E."/>
            <person name="Rollins M."/>
            <person name="Thuy-Boun P.S."/>
        </authorList>
    </citation>
    <scope>NUCLEOTIDE SEQUENCE [LARGE SCALE GENOMIC DNA]</scope>
    <source>
        <strain evidence="2">F_SG_1</strain>
        <tissue evidence="2">Salivary glands</tissue>
    </source>
</reference>
<evidence type="ECO:0000313" key="2">
    <source>
        <dbReference type="EMBL" id="KAK8771547.1"/>
    </source>
</evidence>
<dbReference type="InterPro" id="IPR001599">
    <property type="entry name" value="Macroglobln_a2"/>
</dbReference>
<dbReference type="Pfam" id="PF00207">
    <property type="entry name" value="A2M"/>
    <property type="match status" value="1"/>
</dbReference>
<protein>
    <recommendedName>
        <fullName evidence="1">Alpha-2-macroglobulin domain-containing protein</fullName>
    </recommendedName>
</protein>
<dbReference type="SUPFAM" id="SSF81296">
    <property type="entry name" value="E set domains"/>
    <property type="match status" value="1"/>
</dbReference>
<evidence type="ECO:0000259" key="1">
    <source>
        <dbReference type="SMART" id="SM01360"/>
    </source>
</evidence>
<proteinExistence type="predicted"/>
<accession>A0AAQ4E9V0</accession>
<comment type="caution">
    <text evidence="2">The sequence shown here is derived from an EMBL/GenBank/DDBJ whole genome shotgun (WGS) entry which is preliminary data.</text>
</comment>
<dbReference type="EMBL" id="JARKHS020019596">
    <property type="protein sequence ID" value="KAK8771547.1"/>
    <property type="molecule type" value="Genomic_DNA"/>
</dbReference>
<dbReference type="Gene3D" id="2.20.130.20">
    <property type="match status" value="1"/>
</dbReference>
<dbReference type="PANTHER" id="PTHR11412:SF166">
    <property type="entry name" value="NTR DOMAIN-CONTAINING PROTEIN"/>
    <property type="match status" value="1"/>
</dbReference>
<dbReference type="SMART" id="SM01360">
    <property type="entry name" value="A2M"/>
    <property type="match status" value="1"/>
</dbReference>
<organism evidence="2 3">
    <name type="scientific">Amblyomma americanum</name>
    <name type="common">Lone star tick</name>
    <dbReference type="NCBI Taxonomy" id="6943"/>
    <lineage>
        <taxon>Eukaryota</taxon>
        <taxon>Metazoa</taxon>
        <taxon>Ecdysozoa</taxon>
        <taxon>Arthropoda</taxon>
        <taxon>Chelicerata</taxon>
        <taxon>Arachnida</taxon>
        <taxon>Acari</taxon>
        <taxon>Parasitiformes</taxon>
        <taxon>Ixodida</taxon>
        <taxon>Ixodoidea</taxon>
        <taxon>Ixodidae</taxon>
        <taxon>Amblyomminae</taxon>
        <taxon>Amblyomma</taxon>
    </lineage>
</organism>
<dbReference type="InterPro" id="IPR014756">
    <property type="entry name" value="Ig_E-set"/>
</dbReference>
<dbReference type="GO" id="GO:0004866">
    <property type="term" value="F:endopeptidase inhibitor activity"/>
    <property type="evidence" value="ECO:0007669"/>
    <property type="project" value="InterPro"/>
</dbReference>
<dbReference type="InterPro" id="IPR050473">
    <property type="entry name" value="A2M/Complement_sys"/>
</dbReference>
<evidence type="ECO:0000313" key="3">
    <source>
        <dbReference type="Proteomes" id="UP001321473"/>
    </source>
</evidence>
<feature type="domain" description="Alpha-2-macroglobulin" evidence="1">
    <location>
        <begin position="14"/>
        <end position="102"/>
    </location>
</feature>
<keyword evidence="3" id="KW-1185">Reference proteome</keyword>
<gene>
    <name evidence="2" type="ORF">V5799_025209</name>
</gene>
<feature type="non-terminal residue" evidence="2">
    <location>
        <position position="238"/>
    </location>
</feature>
<dbReference type="AlphaFoldDB" id="A0AAQ4E9V0"/>
<dbReference type="InterPro" id="IPR013783">
    <property type="entry name" value="Ig-like_fold"/>
</dbReference>
<sequence>MNEYACAVIFAVHVFFVQHSREGGEAIYEVTVPDSITTWEVSAVGVAPSGGICVHDPLEIRVFKKLFVEVNLPYSVIQNEQIEIPATVYNYGNEDRMVRVAMLGTKDVCSGAKEGQPSSVRTLTVPAGQGRTVLFPVVPLAAGEREILVAAHDYRRVMDFVKAILRVEPPGVSRNKSFSLILDPQYTQKRPARNAACPKHGYTETFTLGGEHLIQITRPRRSPEEVIPGSEHCEIFIV</sequence>
<dbReference type="PANTHER" id="PTHR11412">
    <property type="entry name" value="MACROGLOBULIN / COMPLEMENT"/>
    <property type="match status" value="1"/>
</dbReference>
<dbReference type="Proteomes" id="UP001321473">
    <property type="component" value="Unassembled WGS sequence"/>
</dbReference>
<dbReference type="Gene3D" id="2.60.40.10">
    <property type="entry name" value="Immunoglobulins"/>
    <property type="match status" value="1"/>
</dbReference>